<evidence type="ECO:0000256" key="1">
    <source>
        <dbReference type="SAM" id="MobiDB-lite"/>
    </source>
</evidence>
<gene>
    <name evidence="2" type="ORF">CHLRE_03g195950v5</name>
</gene>
<sequence>MCPVGTELWSTGALRSASSSMVGAISASDAATPAHFDGRALRIESANGAANLQAKPQQSPEAKATPSPGGDQAPFNSPRTQLSASGPRAGGATPRRLDLDFLEPEGNAISAPSPPGGKSSPQLPQSPAAQAPPTSSPPRSPSSALSFDVGSAIAEAISLAVPAMPSRLPSDSMVVLRRTSLEVAVGSNEAWQLDVLLAPGDTASGVAVPEYDLPGSRGGALTRMRCEKVLVVVRPTALAALHRPEPVLPKAIRTQVDQAAATSARNQQVRQSEGASQYTSPGAFPVLLGYDVQPVEGGNGTVLEFLTFWDCPGGYSIPVCKWLSPRMDKCDVLRQAIRSGIPNLCPPLVLDEVNVRSRTLAHSAGGGADSDDPIRNVEQLEVMMPDGRIAIWACKSVEVAVPAEDQAALSCGLVLVPTSFNPAVREVDAWVAVTQQLLRVRGEESLARCFPTMHGWDVLEPTPGTFKFVMYMEWMANGSARDFLFATMTSASVSDGEVYGKVLDTVGQLVDRLDECGRAGIVLGDFKVQNVLINALGEAKLSDPDGACPLEPHVVRAALTQSNQLEAEARAACTDCWGWSAISKCATAPVWEALAQHPAPNQPSMCTAIYAPPEFWVDWAAQRLADGAAAGHTCAEDLEAMRLEAQDDHRHGARDLVCSLQRQQCDTHGEALQQLQGMNGGRSYMCGASHIYLLGASMSNLLWTVEVELSARPGAAYAQRLAFVSELQDVMLGLMTEEPASRPSLQQLRRRLAEMRGDWCLWG</sequence>
<dbReference type="SUPFAM" id="SSF56112">
    <property type="entry name" value="Protein kinase-like (PK-like)"/>
    <property type="match status" value="1"/>
</dbReference>
<dbReference type="PaxDb" id="3055-EDP03153"/>
<dbReference type="GeneID" id="5718752"/>
<evidence type="ECO:0000313" key="3">
    <source>
        <dbReference type="Proteomes" id="UP000006906"/>
    </source>
</evidence>
<protein>
    <recommendedName>
        <fullName evidence="4">Protein kinase domain-containing protein</fullName>
    </recommendedName>
</protein>
<dbReference type="KEGG" id="cre:CHLRE_03g195950v5"/>
<dbReference type="EMBL" id="CM008964">
    <property type="protein sequence ID" value="PNW85639.1"/>
    <property type="molecule type" value="Genomic_DNA"/>
</dbReference>
<dbReference type="ExpressionAtlas" id="A0A2K3DYP1">
    <property type="expression patterns" value="differential"/>
</dbReference>
<name>A0A2K3DYP1_CHLRE</name>
<feature type="compositionally biased region" description="Low complexity" evidence="1">
    <location>
        <begin position="116"/>
        <end position="133"/>
    </location>
</feature>
<organism evidence="2 3">
    <name type="scientific">Chlamydomonas reinhardtii</name>
    <name type="common">Chlamydomonas smithii</name>
    <dbReference type="NCBI Taxonomy" id="3055"/>
    <lineage>
        <taxon>Eukaryota</taxon>
        <taxon>Viridiplantae</taxon>
        <taxon>Chlorophyta</taxon>
        <taxon>core chlorophytes</taxon>
        <taxon>Chlorophyceae</taxon>
        <taxon>CS clade</taxon>
        <taxon>Chlamydomonadales</taxon>
        <taxon>Chlamydomonadaceae</taxon>
        <taxon>Chlamydomonas</taxon>
    </lineage>
</organism>
<evidence type="ECO:0008006" key="4">
    <source>
        <dbReference type="Google" id="ProtNLM"/>
    </source>
</evidence>
<dbReference type="AlphaFoldDB" id="A0A2K3DYP1"/>
<dbReference type="OrthoDB" id="556433at2759"/>
<dbReference type="InterPro" id="IPR011009">
    <property type="entry name" value="Kinase-like_dom_sf"/>
</dbReference>
<evidence type="ECO:0000313" key="2">
    <source>
        <dbReference type="EMBL" id="PNW85639.1"/>
    </source>
</evidence>
<dbReference type="Proteomes" id="UP000006906">
    <property type="component" value="Chromosome 3"/>
</dbReference>
<accession>A0A2K3DYP1</accession>
<proteinExistence type="predicted"/>
<feature type="compositionally biased region" description="Polar residues" evidence="1">
    <location>
        <begin position="74"/>
        <end position="84"/>
    </location>
</feature>
<feature type="compositionally biased region" description="Polar residues" evidence="1">
    <location>
        <begin position="48"/>
        <end position="60"/>
    </location>
</feature>
<dbReference type="Gramene" id="PNW85639">
    <property type="protein sequence ID" value="PNW85639"/>
    <property type="gene ID" value="CHLRE_03g195950v5"/>
</dbReference>
<dbReference type="InParanoid" id="A0A2K3DYP1"/>
<dbReference type="RefSeq" id="XP_042926377.1">
    <property type="nucleotide sequence ID" value="XM_043061248.1"/>
</dbReference>
<feature type="region of interest" description="Disordered" evidence="1">
    <location>
        <begin position="45"/>
        <end position="146"/>
    </location>
</feature>
<reference evidence="2 3" key="1">
    <citation type="journal article" date="2007" name="Science">
        <title>The Chlamydomonas genome reveals the evolution of key animal and plant functions.</title>
        <authorList>
            <person name="Merchant S.S."/>
            <person name="Prochnik S.E."/>
            <person name="Vallon O."/>
            <person name="Harris E.H."/>
            <person name="Karpowicz S.J."/>
            <person name="Witman G.B."/>
            <person name="Terry A."/>
            <person name="Salamov A."/>
            <person name="Fritz-Laylin L.K."/>
            <person name="Marechal-Drouard L."/>
            <person name="Marshall W.F."/>
            <person name="Qu L.H."/>
            <person name="Nelson D.R."/>
            <person name="Sanderfoot A.A."/>
            <person name="Spalding M.H."/>
            <person name="Kapitonov V.V."/>
            <person name="Ren Q."/>
            <person name="Ferris P."/>
            <person name="Lindquist E."/>
            <person name="Shapiro H."/>
            <person name="Lucas S.M."/>
            <person name="Grimwood J."/>
            <person name="Schmutz J."/>
            <person name="Cardol P."/>
            <person name="Cerutti H."/>
            <person name="Chanfreau G."/>
            <person name="Chen C.L."/>
            <person name="Cognat V."/>
            <person name="Croft M.T."/>
            <person name="Dent R."/>
            <person name="Dutcher S."/>
            <person name="Fernandez E."/>
            <person name="Fukuzawa H."/>
            <person name="Gonzalez-Ballester D."/>
            <person name="Gonzalez-Halphen D."/>
            <person name="Hallmann A."/>
            <person name="Hanikenne M."/>
            <person name="Hippler M."/>
            <person name="Inwood W."/>
            <person name="Jabbari K."/>
            <person name="Kalanon M."/>
            <person name="Kuras R."/>
            <person name="Lefebvre P.A."/>
            <person name="Lemaire S.D."/>
            <person name="Lobanov A.V."/>
            <person name="Lohr M."/>
            <person name="Manuell A."/>
            <person name="Meier I."/>
            <person name="Mets L."/>
            <person name="Mittag M."/>
            <person name="Mittelmeier T."/>
            <person name="Moroney J.V."/>
            <person name="Moseley J."/>
            <person name="Napoli C."/>
            <person name="Nedelcu A.M."/>
            <person name="Niyogi K."/>
            <person name="Novoselov S.V."/>
            <person name="Paulsen I.T."/>
            <person name="Pazour G."/>
            <person name="Purton S."/>
            <person name="Ral J.P."/>
            <person name="Riano-Pachon D.M."/>
            <person name="Riekhof W."/>
            <person name="Rymarquis L."/>
            <person name="Schroda M."/>
            <person name="Stern D."/>
            <person name="Umen J."/>
            <person name="Willows R."/>
            <person name="Wilson N."/>
            <person name="Zimmer S.L."/>
            <person name="Allmer J."/>
            <person name="Balk J."/>
            <person name="Bisova K."/>
            <person name="Chen C.J."/>
            <person name="Elias M."/>
            <person name="Gendler K."/>
            <person name="Hauser C."/>
            <person name="Lamb M.R."/>
            <person name="Ledford H."/>
            <person name="Long J.C."/>
            <person name="Minagawa J."/>
            <person name="Page M.D."/>
            <person name="Pan J."/>
            <person name="Pootakham W."/>
            <person name="Roje S."/>
            <person name="Rose A."/>
            <person name="Stahlberg E."/>
            <person name="Terauchi A.M."/>
            <person name="Yang P."/>
            <person name="Ball S."/>
            <person name="Bowler C."/>
            <person name="Dieckmann C.L."/>
            <person name="Gladyshev V.N."/>
            <person name="Green P."/>
            <person name="Jorgensen R."/>
            <person name="Mayfield S."/>
            <person name="Mueller-Roeber B."/>
            <person name="Rajamani S."/>
            <person name="Sayre R.T."/>
            <person name="Brokstein P."/>
            <person name="Dubchak I."/>
            <person name="Goodstein D."/>
            <person name="Hornick L."/>
            <person name="Huang Y.W."/>
            <person name="Jhaveri J."/>
            <person name="Luo Y."/>
            <person name="Martinez D."/>
            <person name="Ngau W.C."/>
            <person name="Otillar B."/>
            <person name="Poliakov A."/>
            <person name="Porter A."/>
            <person name="Szajkowski L."/>
            <person name="Werner G."/>
            <person name="Zhou K."/>
            <person name="Grigoriev I.V."/>
            <person name="Rokhsar D.S."/>
            <person name="Grossman A.R."/>
        </authorList>
    </citation>
    <scope>NUCLEOTIDE SEQUENCE [LARGE SCALE GENOMIC DNA]</scope>
    <source>
        <strain evidence="3">CC-503</strain>
    </source>
</reference>
<keyword evidence="3" id="KW-1185">Reference proteome</keyword>
<dbReference type="Gene3D" id="1.10.510.10">
    <property type="entry name" value="Transferase(Phosphotransferase) domain 1"/>
    <property type="match status" value="1"/>
</dbReference>